<dbReference type="InterPro" id="IPR005471">
    <property type="entry name" value="Tscrpt_reg_IclR_N"/>
</dbReference>
<evidence type="ECO:0000259" key="5">
    <source>
        <dbReference type="PROSITE" id="PS51078"/>
    </source>
</evidence>
<dbReference type="PANTHER" id="PTHR30136:SF35">
    <property type="entry name" value="HTH-TYPE TRANSCRIPTIONAL REGULATOR RV1719"/>
    <property type="match status" value="1"/>
</dbReference>
<evidence type="ECO:0000256" key="1">
    <source>
        <dbReference type="ARBA" id="ARBA00023015"/>
    </source>
</evidence>
<dbReference type="Proteomes" id="UP000199607">
    <property type="component" value="Unassembled WGS sequence"/>
</dbReference>
<accession>A0A1I4GYI3</accession>
<evidence type="ECO:0000313" key="6">
    <source>
        <dbReference type="EMBL" id="SFL35015.1"/>
    </source>
</evidence>
<dbReference type="AlphaFoldDB" id="A0A1I4GYI3"/>
<dbReference type="RefSeq" id="WP_089870879.1">
    <property type="nucleotide sequence ID" value="NZ_FOTC01000004.1"/>
</dbReference>
<feature type="domain" description="HTH iclR-type" evidence="4">
    <location>
        <begin position="9"/>
        <end position="68"/>
    </location>
</feature>
<dbReference type="InterPro" id="IPR014757">
    <property type="entry name" value="Tscrpt_reg_IclR_C"/>
</dbReference>
<keyword evidence="2" id="KW-0238">DNA-binding</keyword>
<organism evidence="6 7">
    <name type="scientific">Halogranum rubrum</name>
    <dbReference type="NCBI Taxonomy" id="553466"/>
    <lineage>
        <taxon>Archaea</taxon>
        <taxon>Methanobacteriati</taxon>
        <taxon>Methanobacteriota</taxon>
        <taxon>Stenosarchaea group</taxon>
        <taxon>Halobacteria</taxon>
        <taxon>Halobacteriales</taxon>
        <taxon>Haloferacaceae</taxon>
    </lineage>
</organism>
<dbReference type="Gene3D" id="1.10.10.10">
    <property type="entry name" value="Winged helix-like DNA-binding domain superfamily/Winged helix DNA-binding domain"/>
    <property type="match status" value="1"/>
</dbReference>
<sequence length="255" mass="28020">MGDEHTTPMKSVVTALDILETLQEQGTAGVSEIADASGRPKSTVHRHLDTFLECGYVVKEDTEYCIALKSLRLASSALSRQLVYPVTKSVVQELAAETGESAAIAVEENGRAVYLCYDRANQAVRTDARLGIQLCLHCTGAGKAIFAHMSEAERDAVIEQHGLPKKTDRTITDRDELEDELAEIRETGLSFDDEERVDGMRGIATPIQNRETGELLGALTVAGPTRRINGERFRTELPDLLRRASKMVEVNITYS</sequence>
<dbReference type="InterPro" id="IPR050707">
    <property type="entry name" value="HTH_MetabolicPath_Reg"/>
</dbReference>
<dbReference type="InterPro" id="IPR036390">
    <property type="entry name" value="WH_DNA-bd_sf"/>
</dbReference>
<dbReference type="GO" id="GO:0045892">
    <property type="term" value="P:negative regulation of DNA-templated transcription"/>
    <property type="evidence" value="ECO:0007669"/>
    <property type="project" value="TreeGrafter"/>
</dbReference>
<dbReference type="InterPro" id="IPR011991">
    <property type="entry name" value="ArsR-like_HTH"/>
</dbReference>
<dbReference type="EMBL" id="FOTC01000004">
    <property type="protein sequence ID" value="SFL35015.1"/>
    <property type="molecule type" value="Genomic_DNA"/>
</dbReference>
<keyword evidence="7" id="KW-1185">Reference proteome</keyword>
<proteinExistence type="predicted"/>
<feature type="domain" description="IclR-ED" evidence="5">
    <location>
        <begin position="69"/>
        <end position="254"/>
    </location>
</feature>
<dbReference type="SMART" id="SM00346">
    <property type="entry name" value="HTH_ICLR"/>
    <property type="match status" value="1"/>
</dbReference>
<dbReference type="GO" id="GO:0003677">
    <property type="term" value="F:DNA binding"/>
    <property type="evidence" value="ECO:0007669"/>
    <property type="project" value="UniProtKB-KW"/>
</dbReference>
<dbReference type="PANTHER" id="PTHR30136">
    <property type="entry name" value="HELIX-TURN-HELIX TRANSCRIPTIONAL REGULATOR, ICLR FAMILY"/>
    <property type="match status" value="1"/>
</dbReference>
<gene>
    <name evidence="6" type="ORF">SAMN04487950_3492</name>
</gene>
<name>A0A1I4GYI3_9EURY</name>
<dbReference type="SUPFAM" id="SSF55781">
    <property type="entry name" value="GAF domain-like"/>
    <property type="match status" value="1"/>
</dbReference>
<keyword evidence="3" id="KW-0804">Transcription</keyword>
<keyword evidence="1" id="KW-0805">Transcription regulation</keyword>
<dbReference type="GO" id="GO:0003700">
    <property type="term" value="F:DNA-binding transcription factor activity"/>
    <property type="evidence" value="ECO:0007669"/>
    <property type="project" value="TreeGrafter"/>
</dbReference>
<dbReference type="PROSITE" id="PS51077">
    <property type="entry name" value="HTH_ICLR"/>
    <property type="match status" value="1"/>
</dbReference>
<evidence type="ECO:0000313" key="7">
    <source>
        <dbReference type="Proteomes" id="UP000199607"/>
    </source>
</evidence>
<evidence type="ECO:0000256" key="2">
    <source>
        <dbReference type="ARBA" id="ARBA00023125"/>
    </source>
</evidence>
<dbReference type="InterPro" id="IPR036388">
    <property type="entry name" value="WH-like_DNA-bd_sf"/>
</dbReference>
<evidence type="ECO:0000259" key="4">
    <source>
        <dbReference type="PROSITE" id="PS51077"/>
    </source>
</evidence>
<reference evidence="7" key="1">
    <citation type="submission" date="2016-10" db="EMBL/GenBank/DDBJ databases">
        <authorList>
            <person name="Varghese N."/>
            <person name="Submissions S."/>
        </authorList>
    </citation>
    <scope>NUCLEOTIDE SEQUENCE [LARGE SCALE GENOMIC DNA]</scope>
    <source>
        <strain evidence="7">CGMCC 1.7738</strain>
    </source>
</reference>
<dbReference type="SUPFAM" id="SSF46785">
    <property type="entry name" value="Winged helix' DNA-binding domain"/>
    <property type="match status" value="1"/>
</dbReference>
<dbReference type="Pfam" id="PF09339">
    <property type="entry name" value="HTH_IclR"/>
    <property type="match status" value="1"/>
</dbReference>
<dbReference type="Pfam" id="PF01614">
    <property type="entry name" value="IclR_C"/>
    <property type="match status" value="1"/>
</dbReference>
<dbReference type="STRING" id="553466.SAMN04487950_3492"/>
<evidence type="ECO:0000256" key="3">
    <source>
        <dbReference type="ARBA" id="ARBA00023163"/>
    </source>
</evidence>
<dbReference type="Gene3D" id="3.30.450.40">
    <property type="match status" value="1"/>
</dbReference>
<protein>
    <submittedName>
        <fullName evidence="6">Transcriptional regulator, IclR family</fullName>
    </submittedName>
</protein>
<dbReference type="InterPro" id="IPR029016">
    <property type="entry name" value="GAF-like_dom_sf"/>
</dbReference>
<dbReference type="PROSITE" id="PS51078">
    <property type="entry name" value="ICLR_ED"/>
    <property type="match status" value="1"/>
</dbReference>
<dbReference type="CDD" id="cd00090">
    <property type="entry name" value="HTH_ARSR"/>
    <property type="match status" value="1"/>
</dbReference>